<gene>
    <name evidence="6" type="ORF">J2S11_003358</name>
</gene>
<evidence type="ECO:0000256" key="1">
    <source>
        <dbReference type="ARBA" id="ARBA00023015"/>
    </source>
</evidence>
<dbReference type="PRINTS" id="PR00455">
    <property type="entry name" value="HTHTETR"/>
</dbReference>
<evidence type="ECO:0000256" key="2">
    <source>
        <dbReference type="ARBA" id="ARBA00023125"/>
    </source>
</evidence>
<evidence type="ECO:0000256" key="3">
    <source>
        <dbReference type="ARBA" id="ARBA00023163"/>
    </source>
</evidence>
<evidence type="ECO:0000256" key="4">
    <source>
        <dbReference type="PROSITE-ProRule" id="PRU00335"/>
    </source>
</evidence>
<evidence type="ECO:0000313" key="7">
    <source>
        <dbReference type="Proteomes" id="UP001235840"/>
    </source>
</evidence>
<dbReference type="RefSeq" id="WP_307396346.1">
    <property type="nucleotide sequence ID" value="NZ_BAAADK010000001.1"/>
</dbReference>
<dbReference type="SUPFAM" id="SSF48498">
    <property type="entry name" value="Tetracyclin repressor-like, C-terminal domain"/>
    <property type="match status" value="1"/>
</dbReference>
<dbReference type="Pfam" id="PF00440">
    <property type="entry name" value="TetR_N"/>
    <property type="match status" value="1"/>
</dbReference>
<keyword evidence="7" id="KW-1185">Reference proteome</keyword>
<dbReference type="InterPro" id="IPR001647">
    <property type="entry name" value="HTH_TetR"/>
</dbReference>
<evidence type="ECO:0000259" key="5">
    <source>
        <dbReference type="PROSITE" id="PS50977"/>
    </source>
</evidence>
<accession>A0ABT9W2G5</accession>
<sequence length="196" mass="21864">MVKKDEIKDKIIDISLRLFNTKGINGTSIQDIMTATDLPKGAIYRRFKNKDEIVLASFQKGGEIIWGQMLHAVKKADTAIDKLIAVSEIYQDAVHNPPIEGGCPLLNVAIESDGTFPELQKKAAEGYQETVAFVQTIIEEGKQNKEFRQDVDSQSLASFIVFSMEGAIMASRLSSDNIHVQHNISHMKQLLTHYSD</sequence>
<protein>
    <submittedName>
        <fullName evidence="6">AcrR family transcriptional regulator</fullName>
    </submittedName>
</protein>
<dbReference type="Pfam" id="PF16925">
    <property type="entry name" value="TetR_C_13"/>
    <property type="match status" value="1"/>
</dbReference>
<comment type="caution">
    <text evidence="6">The sequence shown here is derived from an EMBL/GenBank/DDBJ whole genome shotgun (WGS) entry which is preliminary data.</text>
</comment>
<dbReference type="InterPro" id="IPR036271">
    <property type="entry name" value="Tet_transcr_reg_TetR-rel_C_sf"/>
</dbReference>
<feature type="DNA-binding region" description="H-T-H motif" evidence="4">
    <location>
        <begin position="28"/>
        <end position="47"/>
    </location>
</feature>
<dbReference type="PANTHER" id="PTHR47506">
    <property type="entry name" value="TRANSCRIPTIONAL REGULATORY PROTEIN"/>
    <property type="match status" value="1"/>
</dbReference>
<keyword evidence="2 4" id="KW-0238">DNA-binding</keyword>
<evidence type="ECO:0000313" key="6">
    <source>
        <dbReference type="EMBL" id="MDQ0167433.1"/>
    </source>
</evidence>
<dbReference type="InterPro" id="IPR009057">
    <property type="entry name" value="Homeodomain-like_sf"/>
</dbReference>
<keyword evidence="1" id="KW-0805">Transcription regulation</keyword>
<dbReference type="Gene3D" id="1.10.357.10">
    <property type="entry name" value="Tetracycline Repressor, domain 2"/>
    <property type="match status" value="1"/>
</dbReference>
<dbReference type="InterPro" id="IPR011075">
    <property type="entry name" value="TetR_C"/>
</dbReference>
<reference evidence="6 7" key="1">
    <citation type="submission" date="2023-07" db="EMBL/GenBank/DDBJ databases">
        <title>Genomic Encyclopedia of Type Strains, Phase IV (KMG-IV): sequencing the most valuable type-strain genomes for metagenomic binning, comparative biology and taxonomic classification.</title>
        <authorList>
            <person name="Goeker M."/>
        </authorList>
    </citation>
    <scope>NUCLEOTIDE SEQUENCE [LARGE SCALE GENOMIC DNA]</scope>
    <source>
        <strain evidence="6 7">DSM 12751</strain>
    </source>
</reference>
<name>A0ABT9W2G5_9BACI</name>
<dbReference type="EMBL" id="JAUSTY010000016">
    <property type="protein sequence ID" value="MDQ0167433.1"/>
    <property type="molecule type" value="Genomic_DNA"/>
</dbReference>
<dbReference type="Proteomes" id="UP001235840">
    <property type="component" value="Unassembled WGS sequence"/>
</dbReference>
<feature type="domain" description="HTH tetR-type" evidence="5">
    <location>
        <begin position="5"/>
        <end position="65"/>
    </location>
</feature>
<dbReference type="SUPFAM" id="SSF46689">
    <property type="entry name" value="Homeodomain-like"/>
    <property type="match status" value="1"/>
</dbReference>
<organism evidence="6 7">
    <name type="scientific">Caldalkalibacillus horti</name>
    <dbReference type="NCBI Taxonomy" id="77523"/>
    <lineage>
        <taxon>Bacteria</taxon>
        <taxon>Bacillati</taxon>
        <taxon>Bacillota</taxon>
        <taxon>Bacilli</taxon>
        <taxon>Bacillales</taxon>
        <taxon>Bacillaceae</taxon>
        <taxon>Caldalkalibacillus</taxon>
    </lineage>
</organism>
<keyword evidence="3" id="KW-0804">Transcription</keyword>
<dbReference type="PANTHER" id="PTHR47506:SF3">
    <property type="entry name" value="HTH-TYPE TRANSCRIPTIONAL REGULATOR LMRA"/>
    <property type="match status" value="1"/>
</dbReference>
<proteinExistence type="predicted"/>
<dbReference type="PROSITE" id="PS50977">
    <property type="entry name" value="HTH_TETR_2"/>
    <property type="match status" value="1"/>
</dbReference>